<keyword evidence="4" id="KW-1185">Reference proteome</keyword>
<sequence length="218" mass="25102">MAQVIRRDIITLTCEFLETWLHQILYRCELYPKAIFKQQKKFQMPVYIALHPEVRDYIANFVQSCQPLLEKVLVVGDVKFIALTVLQDADTPTEKFVLEIRSLLHSVDIPVDVILESGSTFTLADLEQHLRACLLKMVTYQPSNKLDTEDRTFFLSVEKIHGGLPQQVKDNGVAIDWIPAETRCHWKTIKPLKSVELDLLGFNTFVMEASRKGKERCP</sequence>
<proteinExistence type="inferred from homology"/>
<dbReference type="SUPFAM" id="SSF56019">
    <property type="entry name" value="The spindle assembly checkpoint protein mad2"/>
    <property type="match status" value="1"/>
</dbReference>
<dbReference type="InterPro" id="IPR045091">
    <property type="entry name" value="Mad2-like"/>
</dbReference>
<feature type="domain" description="HORMA" evidence="2">
    <location>
        <begin position="7"/>
        <end position="206"/>
    </location>
</feature>
<dbReference type="Gene3D" id="3.30.900.10">
    <property type="entry name" value="HORMA domain"/>
    <property type="match status" value="1"/>
</dbReference>
<gene>
    <name evidence="3" type="primary">PARPA_14008.1 scaffold 47516</name>
</gene>
<protein>
    <recommendedName>
        <fullName evidence="2">HORMA domain-containing protein</fullName>
    </recommendedName>
</protein>
<evidence type="ECO:0000259" key="2">
    <source>
        <dbReference type="PROSITE" id="PS50815"/>
    </source>
</evidence>
<dbReference type="PROSITE" id="PS50815">
    <property type="entry name" value="HORMA"/>
    <property type="match status" value="1"/>
</dbReference>
<dbReference type="OrthoDB" id="21254at2759"/>
<accession>A0A0B7NQG7</accession>
<name>A0A0B7NQG7_9FUNG</name>
<dbReference type="PANTHER" id="PTHR11842:SF10">
    <property type="entry name" value="MITOTIC SPINDLE ASSEMBLY CHECKPOINT PROTEIN MAD2B"/>
    <property type="match status" value="1"/>
</dbReference>
<dbReference type="Proteomes" id="UP000054107">
    <property type="component" value="Unassembled WGS sequence"/>
</dbReference>
<evidence type="ECO:0000313" key="3">
    <source>
        <dbReference type="EMBL" id="CEP19692.1"/>
    </source>
</evidence>
<evidence type="ECO:0000313" key="4">
    <source>
        <dbReference type="Proteomes" id="UP000054107"/>
    </source>
</evidence>
<comment type="similarity">
    <text evidence="1">Belongs to the MAD2 family.</text>
</comment>
<organism evidence="3 4">
    <name type="scientific">Parasitella parasitica</name>
    <dbReference type="NCBI Taxonomy" id="35722"/>
    <lineage>
        <taxon>Eukaryota</taxon>
        <taxon>Fungi</taxon>
        <taxon>Fungi incertae sedis</taxon>
        <taxon>Mucoromycota</taxon>
        <taxon>Mucoromycotina</taxon>
        <taxon>Mucoromycetes</taxon>
        <taxon>Mucorales</taxon>
        <taxon>Mucorineae</taxon>
        <taxon>Mucoraceae</taxon>
        <taxon>Parasitella</taxon>
    </lineage>
</organism>
<dbReference type="PANTHER" id="PTHR11842">
    <property type="entry name" value="MITOTIC SPINDLE ASSEMBLY CHECKPOINT PROTEIN MAD2"/>
    <property type="match status" value="1"/>
</dbReference>
<dbReference type="AlphaFoldDB" id="A0A0B7NQG7"/>
<evidence type="ECO:0000256" key="1">
    <source>
        <dbReference type="ARBA" id="ARBA00010348"/>
    </source>
</evidence>
<dbReference type="EMBL" id="LN734065">
    <property type="protein sequence ID" value="CEP19692.1"/>
    <property type="molecule type" value="Genomic_DNA"/>
</dbReference>
<dbReference type="STRING" id="35722.A0A0B7NQG7"/>
<dbReference type="InterPro" id="IPR003511">
    <property type="entry name" value="HORMA_dom"/>
</dbReference>
<dbReference type="GO" id="GO:0016035">
    <property type="term" value="C:zeta DNA polymerase complex"/>
    <property type="evidence" value="ECO:0007669"/>
    <property type="project" value="TreeGrafter"/>
</dbReference>
<dbReference type="InterPro" id="IPR036570">
    <property type="entry name" value="HORMA_dom_sf"/>
</dbReference>
<reference evidence="3 4" key="1">
    <citation type="submission" date="2014-09" db="EMBL/GenBank/DDBJ databases">
        <authorList>
            <person name="Ellenberger Sabrina"/>
        </authorList>
    </citation>
    <scope>NUCLEOTIDE SEQUENCE [LARGE SCALE GENOMIC DNA]</scope>
    <source>
        <strain evidence="3 4">CBS 412.66</strain>
    </source>
</reference>